<evidence type="ECO:0000313" key="6">
    <source>
        <dbReference type="EMBL" id="TCO65601.1"/>
    </source>
</evidence>
<dbReference type="Gene3D" id="1.10.357.10">
    <property type="entry name" value="Tetracycline Repressor, domain 2"/>
    <property type="match status" value="1"/>
</dbReference>
<sequence>MTTSRPRSRRGSGEELRDALIAATVDLLDTKELDDLSVRTVTGATGVSPTAMYLHFADLAALLHEVKKRFFATLAERLRAAATAEDVHERLRTLAHAYLGYARDHPGHYAVIFHADKRTDAAPDPPEDVVAAGFAAFEPVMAAVREALPDRPQETFEVAVELWLGLHGRAQLSAAMPWFDLPDQDRYVDRLITRIL</sequence>
<dbReference type="Pfam" id="PF13305">
    <property type="entry name" value="TetR_C_33"/>
    <property type="match status" value="1"/>
</dbReference>
<evidence type="ECO:0000313" key="7">
    <source>
        <dbReference type="Proteomes" id="UP000295680"/>
    </source>
</evidence>
<dbReference type="Proteomes" id="UP000295680">
    <property type="component" value="Unassembled WGS sequence"/>
</dbReference>
<gene>
    <name evidence="6" type="ORF">EV192_1011393</name>
</gene>
<name>A0A4R2JYB5_9PSEU</name>
<dbReference type="SUPFAM" id="SSF48498">
    <property type="entry name" value="Tetracyclin repressor-like, C-terminal domain"/>
    <property type="match status" value="1"/>
</dbReference>
<dbReference type="InterPro" id="IPR009057">
    <property type="entry name" value="Homeodomain-like_sf"/>
</dbReference>
<dbReference type="GO" id="GO:0000976">
    <property type="term" value="F:transcription cis-regulatory region binding"/>
    <property type="evidence" value="ECO:0007669"/>
    <property type="project" value="TreeGrafter"/>
</dbReference>
<organism evidence="6 7">
    <name type="scientific">Actinocrispum wychmicini</name>
    <dbReference type="NCBI Taxonomy" id="1213861"/>
    <lineage>
        <taxon>Bacteria</taxon>
        <taxon>Bacillati</taxon>
        <taxon>Actinomycetota</taxon>
        <taxon>Actinomycetes</taxon>
        <taxon>Pseudonocardiales</taxon>
        <taxon>Pseudonocardiaceae</taxon>
        <taxon>Actinocrispum</taxon>
    </lineage>
</organism>
<dbReference type="RefSeq" id="WP_165960229.1">
    <property type="nucleotide sequence ID" value="NZ_SLWS01000001.1"/>
</dbReference>
<evidence type="ECO:0000256" key="1">
    <source>
        <dbReference type="ARBA" id="ARBA00023015"/>
    </source>
</evidence>
<feature type="domain" description="HTH tetR-type" evidence="5">
    <location>
        <begin position="14"/>
        <end position="74"/>
    </location>
</feature>
<keyword evidence="7" id="KW-1185">Reference proteome</keyword>
<keyword evidence="1" id="KW-0805">Transcription regulation</keyword>
<feature type="DNA-binding region" description="H-T-H motif" evidence="4">
    <location>
        <begin position="37"/>
        <end position="56"/>
    </location>
</feature>
<evidence type="ECO:0000256" key="2">
    <source>
        <dbReference type="ARBA" id="ARBA00023125"/>
    </source>
</evidence>
<dbReference type="InterPro" id="IPR036271">
    <property type="entry name" value="Tet_transcr_reg_TetR-rel_C_sf"/>
</dbReference>
<dbReference type="AlphaFoldDB" id="A0A4R2JYB5"/>
<dbReference type="InterPro" id="IPR050109">
    <property type="entry name" value="HTH-type_TetR-like_transc_reg"/>
</dbReference>
<keyword evidence="2 4" id="KW-0238">DNA-binding</keyword>
<evidence type="ECO:0000256" key="4">
    <source>
        <dbReference type="PROSITE-ProRule" id="PRU00335"/>
    </source>
</evidence>
<dbReference type="PANTHER" id="PTHR30055">
    <property type="entry name" value="HTH-TYPE TRANSCRIPTIONAL REGULATOR RUTR"/>
    <property type="match status" value="1"/>
</dbReference>
<dbReference type="EMBL" id="SLWS01000001">
    <property type="protein sequence ID" value="TCO65601.1"/>
    <property type="molecule type" value="Genomic_DNA"/>
</dbReference>
<keyword evidence="3" id="KW-0804">Transcription</keyword>
<dbReference type="PROSITE" id="PS50977">
    <property type="entry name" value="HTH_TETR_2"/>
    <property type="match status" value="1"/>
</dbReference>
<dbReference type="SUPFAM" id="SSF46689">
    <property type="entry name" value="Homeodomain-like"/>
    <property type="match status" value="1"/>
</dbReference>
<evidence type="ECO:0000256" key="3">
    <source>
        <dbReference type="ARBA" id="ARBA00023163"/>
    </source>
</evidence>
<dbReference type="InterPro" id="IPR001647">
    <property type="entry name" value="HTH_TetR"/>
</dbReference>
<dbReference type="GO" id="GO:0003700">
    <property type="term" value="F:DNA-binding transcription factor activity"/>
    <property type="evidence" value="ECO:0007669"/>
    <property type="project" value="TreeGrafter"/>
</dbReference>
<proteinExistence type="predicted"/>
<protein>
    <submittedName>
        <fullName evidence="6">TetR family transcriptional regulator</fullName>
    </submittedName>
</protein>
<evidence type="ECO:0000259" key="5">
    <source>
        <dbReference type="PROSITE" id="PS50977"/>
    </source>
</evidence>
<dbReference type="PANTHER" id="PTHR30055:SF234">
    <property type="entry name" value="HTH-TYPE TRANSCRIPTIONAL REGULATOR BETI"/>
    <property type="match status" value="1"/>
</dbReference>
<comment type="caution">
    <text evidence="6">The sequence shown here is derived from an EMBL/GenBank/DDBJ whole genome shotgun (WGS) entry which is preliminary data.</text>
</comment>
<dbReference type="InterPro" id="IPR025996">
    <property type="entry name" value="MT1864/Rv1816-like_C"/>
</dbReference>
<accession>A0A4R2JYB5</accession>
<reference evidence="6 7" key="1">
    <citation type="submission" date="2019-03" db="EMBL/GenBank/DDBJ databases">
        <title>Genomic Encyclopedia of Type Strains, Phase IV (KMG-IV): sequencing the most valuable type-strain genomes for metagenomic binning, comparative biology and taxonomic classification.</title>
        <authorList>
            <person name="Goeker M."/>
        </authorList>
    </citation>
    <scope>NUCLEOTIDE SEQUENCE [LARGE SCALE GENOMIC DNA]</scope>
    <source>
        <strain evidence="6 7">DSM 45934</strain>
    </source>
</reference>